<feature type="region of interest" description="Disordered" evidence="1">
    <location>
        <begin position="226"/>
        <end position="245"/>
    </location>
</feature>
<evidence type="ECO:0000256" key="1">
    <source>
        <dbReference type="SAM" id="MobiDB-lite"/>
    </source>
</evidence>
<dbReference type="PANTHER" id="PTHR43434">
    <property type="entry name" value="PHOSPHOGLYCOLATE PHOSPHATASE"/>
    <property type="match status" value="1"/>
</dbReference>
<dbReference type="GO" id="GO:0006281">
    <property type="term" value="P:DNA repair"/>
    <property type="evidence" value="ECO:0007669"/>
    <property type="project" value="TreeGrafter"/>
</dbReference>
<dbReference type="SFLD" id="SFLDS00003">
    <property type="entry name" value="Haloacid_Dehalogenase"/>
    <property type="match status" value="1"/>
</dbReference>
<dbReference type="InterPro" id="IPR036412">
    <property type="entry name" value="HAD-like_sf"/>
</dbReference>
<dbReference type="Proteomes" id="UP000515976">
    <property type="component" value="Chromosome"/>
</dbReference>
<dbReference type="GO" id="GO:0005829">
    <property type="term" value="C:cytosol"/>
    <property type="evidence" value="ECO:0007669"/>
    <property type="project" value="TreeGrafter"/>
</dbReference>
<dbReference type="SUPFAM" id="SSF56784">
    <property type="entry name" value="HAD-like"/>
    <property type="match status" value="1"/>
</dbReference>
<dbReference type="InterPro" id="IPR023214">
    <property type="entry name" value="HAD_sf"/>
</dbReference>
<keyword evidence="3" id="KW-1185">Reference proteome</keyword>
<dbReference type="InterPro" id="IPR041492">
    <property type="entry name" value="HAD_2"/>
</dbReference>
<dbReference type="SFLD" id="SFLDG01129">
    <property type="entry name" value="C1.5:_HAD__Beta-PGM__Phosphata"/>
    <property type="match status" value="1"/>
</dbReference>
<dbReference type="InterPro" id="IPR050155">
    <property type="entry name" value="HAD-like_hydrolase_sf"/>
</dbReference>
<sequence>MAPVPAPPDPLSPVPPWRTVLFDLDGTLADTIPLIVASYQHAFRAVLGEEVEESRARAWIGRPLLPVLLEENPEHGHALDAAYREWNLANTARLIRRYEGVPELLGRLAQAGVATAVVTSKRRGTAALALEGVGVAGLVEVVAALEDTTRHKPAPDPLLHGAAALGADPGDCVYVGDATVDVRAARAAGMAALAVTWGAGERRDLAAEDPDAVVDDVATLAALLLGERRPQPPRGAPPAGSPGLV</sequence>
<dbReference type="Gene3D" id="1.10.150.240">
    <property type="entry name" value="Putative phosphatase, domain 2"/>
    <property type="match status" value="1"/>
</dbReference>
<dbReference type="PANTHER" id="PTHR43434:SF16">
    <property type="entry name" value="BLL8046 PROTEIN"/>
    <property type="match status" value="1"/>
</dbReference>
<dbReference type="EMBL" id="CP060712">
    <property type="protein sequence ID" value="QNN49671.1"/>
    <property type="molecule type" value="Genomic_DNA"/>
</dbReference>
<organism evidence="2 3">
    <name type="scientific">Phycicoccus endophyticus</name>
    <dbReference type="NCBI Taxonomy" id="1690220"/>
    <lineage>
        <taxon>Bacteria</taxon>
        <taxon>Bacillati</taxon>
        <taxon>Actinomycetota</taxon>
        <taxon>Actinomycetes</taxon>
        <taxon>Micrococcales</taxon>
        <taxon>Intrasporangiaceae</taxon>
        <taxon>Phycicoccus</taxon>
    </lineage>
</organism>
<feature type="compositionally biased region" description="Pro residues" evidence="1">
    <location>
        <begin position="232"/>
        <end position="245"/>
    </location>
</feature>
<evidence type="ECO:0000313" key="2">
    <source>
        <dbReference type="EMBL" id="QNN49671.1"/>
    </source>
</evidence>
<gene>
    <name evidence="2" type="ORF">H9L10_00685</name>
</gene>
<dbReference type="InterPro" id="IPR006439">
    <property type="entry name" value="HAD-SF_hydro_IA"/>
</dbReference>
<accession>A0A7G9R246</accession>
<dbReference type="Gene3D" id="3.40.50.1000">
    <property type="entry name" value="HAD superfamily/HAD-like"/>
    <property type="match status" value="1"/>
</dbReference>
<reference evidence="2 3" key="1">
    <citation type="submission" date="2020-08" db="EMBL/GenBank/DDBJ databases">
        <title>Genome sequence of Phycicoccus endophyticus JCM 31784T.</title>
        <authorList>
            <person name="Hyun D.-W."/>
            <person name="Bae J.-W."/>
        </authorList>
    </citation>
    <scope>NUCLEOTIDE SEQUENCE [LARGE SCALE GENOMIC DNA]</scope>
    <source>
        <strain evidence="2 3">JCM 31784</strain>
    </source>
</reference>
<dbReference type="GO" id="GO:0008967">
    <property type="term" value="F:phosphoglycolate phosphatase activity"/>
    <property type="evidence" value="ECO:0007669"/>
    <property type="project" value="TreeGrafter"/>
</dbReference>
<dbReference type="InterPro" id="IPR023198">
    <property type="entry name" value="PGP-like_dom2"/>
</dbReference>
<dbReference type="KEGG" id="pei:H9L10_00685"/>
<keyword evidence="2" id="KW-0378">Hydrolase</keyword>
<proteinExistence type="predicted"/>
<evidence type="ECO:0000313" key="3">
    <source>
        <dbReference type="Proteomes" id="UP000515976"/>
    </source>
</evidence>
<name>A0A7G9R246_9MICO</name>
<dbReference type="AlphaFoldDB" id="A0A7G9R246"/>
<dbReference type="Pfam" id="PF13419">
    <property type="entry name" value="HAD_2"/>
    <property type="match status" value="1"/>
</dbReference>
<dbReference type="NCBIfam" id="TIGR01509">
    <property type="entry name" value="HAD-SF-IA-v3"/>
    <property type="match status" value="1"/>
</dbReference>
<protein>
    <submittedName>
        <fullName evidence="2">HAD-IA family hydrolase</fullName>
    </submittedName>
</protein>